<feature type="transmembrane region" description="Helical" evidence="8">
    <location>
        <begin position="20"/>
        <end position="41"/>
    </location>
</feature>
<keyword evidence="3" id="KW-1003">Cell membrane</keyword>
<evidence type="ECO:0000256" key="6">
    <source>
        <dbReference type="ARBA" id="ARBA00023136"/>
    </source>
</evidence>
<evidence type="ECO:0000256" key="4">
    <source>
        <dbReference type="ARBA" id="ARBA00022692"/>
    </source>
</evidence>
<dbReference type="GO" id="GO:0022857">
    <property type="term" value="F:transmembrane transporter activity"/>
    <property type="evidence" value="ECO:0007669"/>
    <property type="project" value="InterPro"/>
</dbReference>
<proteinExistence type="inferred from homology"/>
<dbReference type="OrthoDB" id="9798629at2"/>
<evidence type="ECO:0000256" key="5">
    <source>
        <dbReference type="ARBA" id="ARBA00022989"/>
    </source>
</evidence>
<dbReference type="HOGENOM" id="CLU_085305_1_3_4"/>
<evidence type="ECO:0000256" key="8">
    <source>
        <dbReference type="SAM" id="Phobius"/>
    </source>
</evidence>
<name>G4QCL7_TAYAM</name>
<gene>
    <name evidence="9" type="ordered locus">TASI_0366</name>
</gene>
<comment type="subcellular location">
    <subcellularLocation>
        <location evidence="1">Cell membrane</location>
        <topology evidence="1">Single-pass membrane protein</topology>
    </subcellularLocation>
    <subcellularLocation>
        <location evidence="7">Cell membrane</location>
        <topology evidence="7">Single-pass type II membrane protein</topology>
    </subcellularLocation>
</comment>
<dbReference type="GO" id="GO:0005886">
    <property type="term" value="C:plasma membrane"/>
    <property type="evidence" value="ECO:0007669"/>
    <property type="project" value="UniProtKB-SubCell"/>
</dbReference>
<sequence>MSRRTSRRSKSRRFKNEMNVVPYIDVMLVLLVIFMVTAPLITPGLINLPTVGKASKVPVTPIEVQLEQNGTISVRFRQPGAEFEVTPEAVLASKIKTMMNTENTPVVISADGQVAYEEVVRLMDRLRASGIGRLGLMVNQEKGEGASGSKAR</sequence>
<dbReference type="AlphaFoldDB" id="G4QCL7"/>
<dbReference type="eggNOG" id="COG0848">
    <property type="taxonomic scope" value="Bacteria"/>
</dbReference>
<evidence type="ECO:0000256" key="3">
    <source>
        <dbReference type="ARBA" id="ARBA00022475"/>
    </source>
</evidence>
<evidence type="ECO:0000313" key="9">
    <source>
        <dbReference type="EMBL" id="AEP36147.1"/>
    </source>
</evidence>
<keyword evidence="7" id="KW-0813">Transport</keyword>
<dbReference type="GO" id="GO:0015031">
    <property type="term" value="P:protein transport"/>
    <property type="evidence" value="ECO:0007669"/>
    <property type="project" value="UniProtKB-KW"/>
</dbReference>
<dbReference type="PANTHER" id="PTHR30558:SF7">
    <property type="entry name" value="TOL-PAL SYSTEM PROTEIN TOLR"/>
    <property type="match status" value="1"/>
</dbReference>
<keyword evidence="6 8" id="KW-0472">Membrane</keyword>
<evidence type="ECO:0000256" key="2">
    <source>
        <dbReference type="ARBA" id="ARBA00005811"/>
    </source>
</evidence>
<organism evidence="9 10">
    <name type="scientific">Taylorella asinigenitalis (strain MCE3)</name>
    <dbReference type="NCBI Taxonomy" id="1008459"/>
    <lineage>
        <taxon>Bacteria</taxon>
        <taxon>Pseudomonadati</taxon>
        <taxon>Pseudomonadota</taxon>
        <taxon>Betaproteobacteria</taxon>
        <taxon>Burkholderiales</taxon>
        <taxon>Alcaligenaceae</taxon>
        <taxon>Taylorella</taxon>
    </lineage>
</organism>
<dbReference type="Proteomes" id="UP000009284">
    <property type="component" value="Chromosome"/>
</dbReference>
<keyword evidence="5 8" id="KW-1133">Transmembrane helix</keyword>
<evidence type="ECO:0000256" key="1">
    <source>
        <dbReference type="ARBA" id="ARBA00004162"/>
    </source>
</evidence>
<evidence type="ECO:0000313" key="10">
    <source>
        <dbReference type="Proteomes" id="UP000009284"/>
    </source>
</evidence>
<evidence type="ECO:0000256" key="7">
    <source>
        <dbReference type="RuleBase" id="RU003879"/>
    </source>
</evidence>
<accession>G4QCL7</accession>
<comment type="similarity">
    <text evidence="2 7">Belongs to the ExbD/TolR family.</text>
</comment>
<keyword evidence="10" id="KW-1185">Reference proteome</keyword>
<reference key="1">
    <citation type="submission" date="2011-09" db="EMBL/GenBank/DDBJ databases">
        <title>Genomic characterization of the Taylorella genus.</title>
        <authorList>
            <person name="Hebert L."/>
            <person name="Moumen B."/>
            <person name="Pons N."/>
            <person name="Duquesne F."/>
            <person name="Breuil M.-F."/>
            <person name="Goux D."/>
            <person name="Batto J.-M."/>
            <person name="Renault P."/>
            <person name="Laugier C."/>
            <person name="Petry S."/>
        </authorList>
    </citation>
    <scope>NUCLEOTIDE SEQUENCE</scope>
    <source>
        <strain>MCE3</strain>
    </source>
</reference>
<dbReference type="InterPro" id="IPR003400">
    <property type="entry name" value="ExbD"/>
</dbReference>
<dbReference type="KEGG" id="tas:TASI_0366"/>
<dbReference type="EMBL" id="CP003059">
    <property type="protein sequence ID" value="AEP36147.1"/>
    <property type="molecule type" value="Genomic_DNA"/>
</dbReference>
<dbReference type="PANTHER" id="PTHR30558">
    <property type="entry name" value="EXBD MEMBRANE COMPONENT OF PMF-DRIVEN MACROMOLECULE IMPORT SYSTEM"/>
    <property type="match status" value="1"/>
</dbReference>
<keyword evidence="7" id="KW-0653">Protein transport</keyword>
<keyword evidence="4 7" id="KW-0812">Transmembrane</keyword>
<dbReference type="STRING" id="1008459.TASI_0366"/>
<dbReference type="Gene3D" id="3.30.420.270">
    <property type="match status" value="1"/>
</dbReference>
<dbReference type="Pfam" id="PF02472">
    <property type="entry name" value="ExbD"/>
    <property type="match status" value="1"/>
</dbReference>
<dbReference type="RefSeq" id="WP_014111045.1">
    <property type="nucleotide sequence ID" value="NC_016043.1"/>
</dbReference>
<protein>
    <submittedName>
        <fullName evidence="9">Tol biopolymer transport system, TolR protein</fullName>
    </submittedName>
</protein>
<reference evidence="9 10" key="2">
    <citation type="journal article" date="2012" name="PLoS ONE">
        <title>Genomic characterization of the taylorella genus.</title>
        <authorList>
            <person name="Hebert L."/>
            <person name="Moumen B."/>
            <person name="Pons N."/>
            <person name="Duquesne F."/>
            <person name="Breuil M.F."/>
            <person name="Goux D."/>
            <person name="Batto J.M."/>
            <person name="Laugier C."/>
            <person name="Renault P."/>
            <person name="Petry S."/>
        </authorList>
    </citation>
    <scope>NUCLEOTIDE SEQUENCE [LARGE SCALE GENOMIC DNA]</scope>
    <source>
        <strain evidence="9 10">MCE3</strain>
    </source>
</reference>